<dbReference type="PROSITE" id="PS50255">
    <property type="entry name" value="CYTOCHROME_B5_2"/>
    <property type="match status" value="1"/>
</dbReference>
<evidence type="ECO:0000256" key="16">
    <source>
        <dbReference type="ARBA" id="ARBA00023136"/>
    </source>
</evidence>
<evidence type="ECO:0000256" key="9">
    <source>
        <dbReference type="ARBA" id="ARBA00022824"/>
    </source>
</evidence>
<keyword evidence="10 18" id="KW-0276">Fatty acid metabolism</keyword>
<keyword evidence="8 18" id="KW-0479">Metal-binding</keyword>
<evidence type="ECO:0000256" key="13">
    <source>
        <dbReference type="ARBA" id="ARBA00023002"/>
    </source>
</evidence>
<dbReference type="EMBL" id="VVIM01000001">
    <property type="protein sequence ID" value="KAB0803087.1"/>
    <property type="molecule type" value="Genomic_DNA"/>
</dbReference>
<dbReference type="SUPFAM" id="SSF55856">
    <property type="entry name" value="Cytochrome b5-like heme/steroid binding domain"/>
    <property type="match status" value="1"/>
</dbReference>
<feature type="binding site" evidence="19">
    <location>
        <position position="286"/>
    </location>
    <ligand>
        <name>Zn(2+)</name>
        <dbReference type="ChEBI" id="CHEBI:29105"/>
        <label>1</label>
    </ligand>
</feature>
<dbReference type="GO" id="GO:0080132">
    <property type="term" value="F:fatty acid 2-hydroxylase activity"/>
    <property type="evidence" value="ECO:0007669"/>
    <property type="project" value="InterPro"/>
</dbReference>
<evidence type="ECO:0000256" key="4">
    <source>
        <dbReference type="ARBA" id="ARBA00005747"/>
    </source>
</evidence>
<feature type="binding site" evidence="19">
    <location>
        <position position="204"/>
    </location>
    <ligand>
        <name>Zn(2+)</name>
        <dbReference type="ChEBI" id="CHEBI:29105"/>
        <label>1</label>
    </ligand>
</feature>
<dbReference type="Pfam" id="PF04116">
    <property type="entry name" value="FA_hydroxylase"/>
    <property type="match status" value="1"/>
</dbReference>
<feature type="binding site" description="axial binding residue" evidence="20">
    <location>
        <position position="51"/>
    </location>
    <ligand>
        <name>heme</name>
        <dbReference type="ChEBI" id="CHEBI:30413"/>
    </ligand>
    <ligandPart>
        <name>Fe</name>
        <dbReference type="ChEBI" id="CHEBI:18248"/>
    </ligandPart>
</feature>
<feature type="transmembrane region" description="Helical" evidence="21">
    <location>
        <begin position="162"/>
        <end position="180"/>
    </location>
</feature>
<keyword evidence="9 18" id="KW-0256">Endoplasmic reticulum</keyword>
<dbReference type="InterPro" id="IPR018506">
    <property type="entry name" value="Cyt_B5_heme-BS"/>
</dbReference>
<comment type="pathway">
    <text evidence="2">Sphingolipid metabolism.</text>
</comment>
<dbReference type="EMBL" id="GEZM01088639">
    <property type="protein sequence ID" value="JAV58051.1"/>
    <property type="molecule type" value="Transcribed_RNA"/>
</dbReference>
<comment type="cofactor">
    <cofactor evidence="20">
        <name>Fe cation</name>
        <dbReference type="ChEBI" id="CHEBI:24875"/>
    </cofactor>
</comment>
<evidence type="ECO:0000256" key="5">
    <source>
        <dbReference type="ARBA" id="ARBA00022516"/>
    </source>
</evidence>
<keyword evidence="25" id="KW-1185">Reference proteome</keyword>
<accession>A0A1Y1KCD3</accession>
<dbReference type="FunCoup" id="A0A1Y1KCD3">
    <property type="interactions" value="48"/>
</dbReference>
<name>A0A1Y1KCD3_PHOPY</name>
<keyword evidence="5 18" id="KW-0444">Lipid biosynthesis</keyword>
<dbReference type="AlphaFoldDB" id="A0A1Y1KCD3"/>
<dbReference type="Proteomes" id="UP000327044">
    <property type="component" value="Unassembled WGS sequence"/>
</dbReference>
<dbReference type="GO" id="GO:0006633">
    <property type="term" value="P:fatty acid biosynthetic process"/>
    <property type="evidence" value="ECO:0007669"/>
    <property type="project" value="UniProtKB-KW"/>
</dbReference>
<dbReference type="InterPro" id="IPR014430">
    <property type="entry name" value="Scs7"/>
</dbReference>
<dbReference type="PROSITE" id="PS00191">
    <property type="entry name" value="CYTOCHROME_B5_1"/>
    <property type="match status" value="1"/>
</dbReference>
<gene>
    <name evidence="24" type="ORF">PPYR_00057</name>
</gene>
<dbReference type="PANTHER" id="PTHR12863:SF1">
    <property type="entry name" value="FATTY ACID 2-HYDROXYLASE"/>
    <property type="match status" value="1"/>
</dbReference>
<feature type="binding site" evidence="19">
    <location>
        <position position="207"/>
    </location>
    <ligand>
        <name>Zn(2+)</name>
        <dbReference type="ChEBI" id="CHEBI:29105"/>
        <label>1</label>
    </ligand>
</feature>
<reference evidence="23" key="1">
    <citation type="journal article" date="2016" name="Sci. Rep.">
        <title>Molecular characterization of firefly nuptial gifts: a multi-omics approach sheds light on postcopulatory sexual selection.</title>
        <authorList>
            <person name="Al-Wathiqui N."/>
            <person name="Fallon T.R."/>
            <person name="South A."/>
            <person name="Weng J.K."/>
            <person name="Lewis S.M."/>
        </authorList>
    </citation>
    <scope>NUCLEOTIDE SEQUENCE</scope>
</reference>
<dbReference type="EMBL" id="GEZM01088640">
    <property type="protein sequence ID" value="JAV58050.1"/>
    <property type="molecule type" value="Transcribed_RNA"/>
</dbReference>
<comment type="similarity">
    <text evidence="4 18">Belongs to the sterol desaturase family. SCS7 subfamily.</text>
</comment>
<keyword evidence="15 18" id="KW-0443">Lipid metabolism</keyword>
<dbReference type="EC" id="1.-.-.-" evidence="18"/>
<dbReference type="GO" id="GO:0020037">
    <property type="term" value="F:heme binding"/>
    <property type="evidence" value="ECO:0007669"/>
    <property type="project" value="InterPro"/>
</dbReference>
<dbReference type="InParanoid" id="A0A1Y1KCD3"/>
<evidence type="ECO:0000259" key="22">
    <source>
        <dbReference type="PROSITE" id="PS50255"/>
    </source>
</evidence>
<feature type="domain" description="Cytochrome b5 heme-binding" evidence="22">
    <location>
        <begin position="1"/>
        <end position="68"/>
    </location>
</feature>
<keyword evidence="16 18" id="KW-0472">Membrane</keyword>
<dbReference type="OrthoDB" id="2204368at2759"/>
<feature type="transmembrane region" description="Helical" evidence="21">
    <location>
        <begin position="217"/>
        <end position="235"/>
    </location>
</feature>
<feature type="binding site" evidence="19">
    <location>
        <position position="262"/>
    </location>
    <ligand>
        <name>Zn(2+)</name>
        <dbReference type="ChEBI" id="CHEBI:29105"/>
        <label>1</label>
    </ligand>
</feature>
<dbReference type="GO" id="GO:0005506">
    <property type="term" value="F:iron ion binding"/>
    <property type="evidence" value="ECO:0007669"/>
    <property type="project" value="UniProtKB-UniRule"/>
</dbReference>
<feature type="binding site" evidence="19">
    <location>
        <position position="186"/>
    </location>
    <ligand>
        <name>Zn(2+)</name>
        <dbReference type="ChEBI" id="CHEBI:29105"/>
        <label>1</label>
    </ligand>
</feature>
<evidence type="ECO:0000256" key="3">
    <source>
        <dbReference type="ARBA" id="ARBA00005189"/>
    </source>
</evidence>
<proteinExistence type="inferred from homology"/>
<reference evidence="24" key="3">
    <citation type="submission" date="2019-08" db="EMBL/GenBank/DDBJ databases">
        <authorList>
            <consortium name="Photinus pyralis genome working group"/>
            <person name="Fallon T.R."/>
            <person name="Sander Lower S.E."/>
            <person name="Weng J.-K."/>
        </authorList>
    </citation>
    <scope>NUCLEOTIDE SEQUENCE</scope>
    <source>
        <strain evidence="24">1611_PpyrPB1</strain>
        <tissue evidence="24">Whole body</tissue>
    </source>
</reference>
<dbReference type="EMBL" id="GEZM01088641">
    <property type="protein sequence ID" value="JAV58049.1"/>
    <property type="molecule type" value="Transcribed_RNA"/>
</dbReference>
<evidence type="ECO:0000256" key="2">
    <source>
        <dbReference type="ARBA" id="ARBA00004991"/>
    </source>
</evidence>
<evidence type="ECO:0000256" key="19">
    <source>
        <dbReference type="PIRSR" id="PIRSR005149-1"/>
    </source>
</evidence>
<organism evidence="23">
    <name type="scientific">Photinus pyralis</name>
    <name type="common">Common eastern firefly</name>
    <name type="synonym">Lampyris pyralis</name>
    <dbReference type="NCBI Taxonomy" id="7054"/>
    <lineage>
        <taxon>Eukaryota</taxon>
        <taxon>Metazoa</taxon>
        <taxon>Ecdysozoa</taxon>
        <taxon>Arthropoda</taxon>
        <taxon>Hexapoda</taxon>
        <taxon>Insecta</taxon>
        <taxon>Pterygota</taxon>
        <taxon>Neoptera</taxon>
        <taxon>Endopterygota</taxon>
        <taxon>Coleoptera</taxon>
        <taxon>Polyphaga</taxon>
        <taxon>Elateriformia</taxon>
        <taxon>Elateroidea</taxon>
        <taxon>Lampyridae</taxon>
        <taxon>Lampyrinae</taxon>
        <taxon>Photinus</taxon>
    </lineage>
</organism>
<evidence type="ECO:0000256" key="21">
    <source>
        <dbReference type="SAM" id="Phobius"/>
    </source>
</evidence>
<protein>
    <recommendedName>
        <fullName evidence="18">Fatty acid 2-hydroxylase</fullName>
        <ecNumber evidence="18">1.-.-.-</ecNumber>
    </recommendedName>
</protein>
<dbReference type="InterPro" id="IPR006694">
    <property type="entry name" value="Fatty_acid_hydroxylase"/>
</dbReference>
<feature type="binding site" evidence="19">
    <location>
        <position position="208"/>
    </location>
    <ligand>
        <name>Zn(2+)</name>
        <dbReference type="ChEBI" id="CHEBI:29105"/>
        <label>1</label>
    </ligand>
</feature>
<evidence type="ECO:0000256" key="17">
    <source>
        <dbReference type="ARBA" id="ARBA00023160"/>
    </source>
</evidence>
<feature type="binding site" evidence="19">
    <location>
        <position position="283"/>
    </location>
    <ligand>
        <name>Zn(2+)</name>
        <dbReference type="ChEBI" id="CHEBI:29105"/>
        <label>1</label>
    </ligand>
</feature>
<dbReference type="PIRSF" id="PIRSF005149">
    <property type="entry name" value="IPC-B_HD"/>
    <property type="match status" value="1"/>
</dbReference>
<keyword evidence="13 18" id="KW-0560">Oxidoreductase</keyword>
<keyword evidence="11 19" id="KW-0862">Zinc</keyword>
<keyword evidence="7 21" id="KW-0812">Transmembrane</keyword>
<comment type="cofactor">
    <cofactor evidence="18 19">
        <name>Zn(2+)</name>
        <dbReference type="ChEBI" id="CHEBI:29105"/>
    </cofactor>
    <text evidence="18 19">Binds 2 Zn(2+) ions per subunit that likely form a catalytic dimetal center.</text>
</comment>
<feature type="binding site" description="axial binding residue" evidence="20">
    <location>
        <position position="27"/>
    </location>
    <ligand>
        <name>heme</name>
        <dbReference type="ChEBI" id="CHEBI:30413"/>
    </ligand>
    <ligandPart>
        <name>Fe</name>
        <dbReference type="ChEBI" id="CHEBI:18248"/>
    </ligandPart>
</feature>
<dbReference type="Gene3D" id="3.10.120.10">
    <property type="entry name" value="Cytochrome b5-like heme/steroid binding domain"/>
    <property type="match status" value="1"/>
</dbReference>
<evidence type="ECO:0000256" key="15">
    <source>
        <dbReference type="ARBA" id="ARBA00023098"/>
    </source>
</evidence>
<dbReference type="PANTHER" id="PTHR12863">
    <property type="entry name" value="FATTY ACID HYDROXYLASE"/>
    <property type="match status" value="1"/>
</dbReference>
<comment type="subcellular location">
    <subcellularLocation>
        <location evidence="1">Endoplasmic reticulum membrane</location>
        <topology evidence="1">Multi-pass membrane protein</topology>
    </subcellularLocation>
</comment>
<keyword evidence="17 18" id="KW-0275">Fatty acid biosynthesis</keyword>
<sequence>MHKMEENSLIVESNGNHYNVVDFLKNHPGGRNYVEFSKNQDVVSKMEKTHHSKSAFYLLREYKVGGRDEKNNNGEEDLEKLVDWNKPMLCQVGSLGSRYMEWVTSPVDRKLRLFANPLIEGLSITPWYVVPLVWTPIISYMIYCGSLHYIEVTSDPCPIVPVIIFLCLGILIWTLFEYCLHRWVFHIEPSGSSQVLIYVHFAMHGLHHKVPFDSTRLVFPPAPAALIGAVSYNVLKLVLPSSIKLLVFGGGLLGYVIYDMIHFYLHYGAPEEGTILYTMKRHHNQHHFARHDKGFGISNLFWDRIFGTLILLRKLAFGIKWGKPIKTS</sequence>
<dbReference type="GO" id="GO:0005789">
    <property type="term" value="C:endoplasmic reticulum membrane"/>
    <property type="evidence" value="ECO:0007669"/>
    <property type="project" value="UniProtKB-SubCell"/>
</dbReference>
<comment type="pathway">
    <text evidence="3">Lipid metabolism.</text>
</comment>
<feature type="transmembrane region" description="Helical" evidence="21">
    <location>
        <begin position="127"/>
        <end position="150"/>
    </location>
</feature>
<evidence type="ECO:0000313" key="24">
    <source>
        <dbReference type="EMBL" id="KAB0803087.1"/>
    </source>
</evidence>
<keyword evidence="14 18" id="KW-0408">Iron</keyword>
<feature type="transmembrane region" description="Helical" evidence="21">
    <location>
        <begin position="241"/>
        <end position="258"/>
    </location>
</feature>
<evidence type="ECO:0000256" key="1">
    <source>
        <dbReference type="ARBA" id="ARBA00004477"/>
    </source>
</evidence>
<feature type="binding site" evidence="19">
    <location>
        <position position="266"/>
    </location>
    <ligand>
        <name>Zn(2+)</name>
        <dbReference type="ChEBI" id="CHEBI:29105"/>
        <label>1</label>
    </ligand>
</feature>
<evidence type="ECO:0000256" key="18">
    <source>
        <dbReference type="PIRNR" id="PIRNR005149"/>
    </source>
</evidence>
<evidence type="ECO:0000256" key="20">
    <source>
        <dbReference type="PIRSR" id="PIRSR005149-50"/>
    </source>
</evidence>
<dbReference type="InterPro" id="IPR036400">
    <property type="entry name" value="Cyt_B5-like_heme/steroid_sf"/>
</dbReference>
<evidence type="ECO:0000313" key="25">
    <source>
        <dbReference type="Proteomes" id="UP000327044"/>
    </source>
</evidence>
<dbReference type="InterPro" id="IPR001199">
    <property type="entry name" value="Cyt_B5-like_heme/steroid-bd"/>
</dbReference>
<keyword evidence="12 21" id="KW-1133">Transmembrane helix</keyword>
<evidence type="ECO:0000256" key="14">
    <source>
        <dbReference type="ARBA" id="ARBA00023004"/>
    </source>
</evidence>
<dbReference type="Pfam" id="PF00173">
    <property type="entry name" value="Cyt-b5"/>
    <property type="match status" value="1"/>
</dbReference>
<feature type="binding site" evidence="19">
    <location>
        <position position="181"/>
    </location>
    <ligand>
        <name>Zn(2+)</name>
        <dbReference type="ChEBI" id="CHEBI:29105"/>
        <label>1</label>
    </ligand>
</feature>
<evidence type="ECO:0000256" key="8">
    <source>
        <dbReference type="ARBA" id="ARBA00022723"/>
    </source>
</evidence>
<evidence type="ECO:0000256" key="6">
    <source>
        <dbReference type="ARBA" id="ARBA00022617"/>
    </source>
</evidence>
<evidence type="ECO:0000256" key="7">
    <source>
        <dbReference type="ARBA" id="ARBA00022692"/>
    </source>
</evidence>
<evidence type="ECO:0000313" key="23">
    <source>
        <dbReference type="EMBL" id="JAV58051.1"/>
    </source>
</evidence>
<reference evidence="24 25" key="2">
    <citation type="journal article" date="2018" name="Elife">
        <title>Firefly genomes illuminate parallel origins of bioluminescence in beetles.</title>
        <authorList>
            <person name="Fallon T.R."/>
            <person name="Lower S.E."/>
            <person name="Chang C.H."/>
            <person name="Bessho-Uehara M."/>
            <person name="Martin G.J."/>
            <person name="Bewick A.J."/>
            <person name="Behringer M."/>
            <person name="Debat H.J."/>
            <person name="Wong I."/>
            <person name="Day J.C."/>
            <person name="Suvorov A."/>
            <person name="Silva C.J."/>
            <person name="Stanger-Hall K.F."/>
            <person name="Hall D.W."/>
            <person name="Schmitz R.J."/>
            <person name="Nelson D.R."/>
            <person name="Lewis S.M."/>
            <person name="Shigenobu S."/>
            <person name="Bybee S.M."/>
            <person name="Larracuente A.M."/>
            <person name="Oba Y."/>
            <person name="Weng J.K."/>
        </authorList>
    </citation>
    <scope>NUCLEOTIDE SEQUENCE [LARGE SCALE GENOMIC DNA]</scope>
    <source>
        <strain evidence="24">1611_PpyrPB1</strain>
        <tissue evidence="24">Whole body</tissue>
    </source>
</reference>
<feature type="binding site" evidence="19">
    <location>
        <position position="287"/>
    </location>
    <ligand>
        <name>Zn(2+)</name>
        <dbReference type="ChEBI" id="CHEBI:29105"/>
        <label>1</label>
    </ligand>
</feature>
<evidence type="ECO:0000256" key="10">
    <source>
        <dbReference type="ARBA" id="ARBA00022832"/>
    </source>
</evidence>
<evidence type="ECO:0000256" key="11">
    <source>
        <dbReference type="ARBA" id="ARBA00022833"/>
    </source>
</evidence>
<evidence type="ECO:0000256" key="12">
    <source>
        <dbReference type="ARBA" id="ARBA00022989"/>
    </source>
</evidence>
<comment type="function">
    <text evidence="18">Catalyzes stereospecific hydroxylation of free fatty acids at the C-2 position to produce (R)-2-hydroxy fatty acids, which are building blocks of sphingolipids and glycosphingolipids common in neural tissue and epidermis. Plays an essential role in the synthesis of galactosphingolipids of the myelin sheath. Responsible for the synthesis of sphingolipids and glycosphingolipids involved in the formation of epidermal lamellar bodies critical for skin permeability barrier. Participates in the synthesis of glycosphingolipids and a fraction of type II wax diesters in sebaceous gland, specifically regulating hair follicle homeostasis. Involved in the synthesis of sphingolipids of plasma membrane rafts, controlling lipid raft mobility and trafficking of raft-associated proteins.</text>
</comment>
<keyword evidence="6 20" id="KW-0349">Heme</keyword>